<feature type="chain" id="PRO_5028323706" evidence="1">
    <location>
        <begin position="24"/>
        <end position="46"/>
    </location>
</feature>
<organism evidence="2 3">
    <name type="scientific">Meloidogyne enterolobii</name>
    <name type="common">Root-knot nematode worm</name>
    <name type="synonym">Meloidogyne mayaguensis</name>
    <dbReference type="NCBI Taxonomy" id="390850"/>
    <lineage>
        <taxon>Eukaryota</taxon>
        <taxon>Metazoa</taxon>
        <taxon>Ecdysozoa</taxon>
        <taxon>Nematoda</taxon>
        <taxon>Chromadorea</taxon>
        <taxon>Rhabditida</taxon>
        <taxon>Tylenchina</taxon>
        <taxon>Tylenchomorpha</taxon>
        <taxon>Tylenchoidea</taxon>
        <taxon>Meloidogynidae</taxon>
        <taxon>Meloidogyninae</taxon>
        <taxon>Meloidogyne</taxon>
    </lineage>
</organism>
<sequence length="46" mass="5370">MKQILIFVMFFIFIIALFDAGMAGENEQIIKRQYQQYPMGGGYYGK</sequence>
<dbReference type="EMBL" id="CAJEWN010000128">
    <property type="protein sequence ID" value="CAD2167479.1"/>
    <property type="molecule type" value="Genomic_DNA"/>
</dbReference>
<accession>A0A6V7UYF1</accession>
<evidence type="ECO:0000313" key="3">
    <source>
        <dbReference type="Proteomes" id="UP000580250"/>
    </source>
</evidence>
<gene>
    <name evidence="2" type="ORF">MENT_LOCUS18768</name>
</gene>
<proteinExistence type="predicted"/>
<evidence type="ECO:0000256" key="1">
    <source>
        <dbReference type="SAM" id="SignalP"/>
    </source>
</evidence>
<dbReference type="AlphaFoldDB" id="A0A6V7UYF1"/>
<feature type="signal peptide" evidence="1">
    <location>
        <begin position="1"/>
        <end position="23"/>
    </location>
</feature>
<comment type="caution">
    <text evidence="2">The sequence shown here is derived from an EMBL/GenBank/DDBJ whole genome shotgun (WGS) entry which is preliminary data.</text>
</comment>
<dbReference type="Proteomes" id="UP000580250">
    <property type="component" value="Unassembled WGS sequence"/>
</dbReference>
<name>A0A6V7UYF1_MELEN</name>
<protein>
    <submittedName>
        <fullName evidence="2">Uncharacterized protein</fullName>
    </submittedName>
</protein>
<evidence type="ECO:0000313" key="2">
    <source>
        <dbReference type="EMBL" id="CAD2167479.1"/>
    </source>
</evidence>
<reference evidence="2 3" key="1">
    <citation type="submission" date="2020-08" db="EMBL/GenBank/DDBJ databases">
        <authorList>
            <person name="Koutsovoulos G."/>
            <person name="Danchin GJ E."/>
        </authorList>
    </citation>
    <scope>NUCLEOTIDE SEQUENCE [LARGE SCALE GENOMIC DNA]</scope>
</reference>
<keyword evidence="1" id="KW-0732">Signal</keyword>